<sequence length="143" mass="15214">MPATARIGTEIRCFLKGCPLRNLLQVIFAAVFLLGSVLPGTTALAHTLVLAENTSVETGEMSAHPAHHMEFEAGAAAPDCQRNANKSLAHAAVDNCCPPSCFADLAMLHQPDVRGWNVSPFYSMAADALLSAATVRLEHPPEH</sequence>
<evidence type="ECO:0000313" key="2">
    <source>
        <dbReference type="Proteomes" id="UP001300261"/>
    </source>
</evidence>
<keyword evidence="2" id="KW-1185">Reference proteome</keyword>
<dbReference type="RefSeq" id="WP_265966879.1">
    <property type="nucleotide sequence ID" value="NZ_JAPEVI010000003.1"/>
</dbReference>
<protein>
    <submittedName>
        <fullName evidence="1">Uncharacterized protein</fullName>
    </submittedName>
</protein>
<organism evidence="1 2">
    <name type="scientific">Roseibium salinum</name>
    <dbReference type="NCBI Taxonomy" id="1604349"/>
    <lineage>
        <taxon>Bacteria</taxon>
        <taxon>Pseudomonadati</taxon>
        <taxon>Pseudomonadota</taxon>
        <taxon>Alphaproteobacteria</taxon>
        <taxon>Hyphomicrobiales</taxon>
        <taxon>Stappiaceae</taxon>
        <taxon>Roseibium</taxon>
    </lineage>
</organism>
<name>A0ABT3R8V7_9HYPH</name>
<reference evidence="1 2" key="1">
    <citation type="journal article" date="2016" name="Int. J. Syst. Evol. Microbiol.">
        <title>Labrenzia salina sp. nov., isolated from the rhizosphere of the halophyte Arthrocnemum macrostachyum.</title>
        <authorList>
            <person name="Camacho M."/>
            <person name="Redondo-Gomez S."/>
            <person name="Rodriguez-Llorente I."/>
            <person name="Rohde M."/>
            <person name="Sproer C."/>
            <person name="Schumann P."/>
            <person name="Klenk H.P."/>
            <person name="Montero-Calasanz M.D.C."/>
        </authorList>
    </citation>
    <scope>NUCLEOTIDE SEQUENCE [LARGE SCALE GENOMIC DNA]</scope>
    <source>
        <strain evidence="1 2">DSM 29163</strain>
    </source>
</reference>
<dbReference type="EMBL" id="JAPEVI010000003">
    <property type="protein sequence ID" value="MCX2725739.1"/>
    <property type="molecule type" value="Genomic_DNA"/>
</dbReference>
<proteinExistence type="predicted"/>
<dbReference type="Proteomes" id="UP001300261">
    <property type="component" value="Unassembled WGS sequence"/>
</dbReference>
<comment type="caution">
    <text evidence="1">The sequence shown here is derived from an EMBL/GenBank/DDBJ whole genome shotgun (WGS) entry which is preliminary data.</text>
</comment>
<evidence type="ECO:0000313" key="1">
    <source>
        <dbReference type="EMBL" id="MCX2725739.1"/>
    </source>
</evidence>
<gene>
    <name evidence="1" type="ORF">ON753_25830</name>
</gene>
<accession>A0ABT3R8V7</accession>